<reference evidence="1" key="1">
    <citation type="submission" date="2024-12" db="EMBL/GenBank/DDBJ databases">
        <title>Comparative genomics and development of molecular markers within Purpureocillium lilacinum and among Purpureocillium species.</title>
        <authorList>
            <person name="Yeh Z.-Y."/>
            <person name="Ni N.-T."/>
            <person name="Lo P.-H."/>
            <person name="Mushyakhwo K."/>
            <person name="Lin C.-F."/>
            <person name="Nai Y.-S."/>
        </authorList>
    </citation>
    <scope>NUCLEOTIDE SEQUENCE</scope>
    <source>
        <strain evidence="1">NCHU-NPUST-175</strain>
    </source>
</reference>
<accession>A0ACC4DWN2</accession>
<dbReference type="Proteomes" id="UP001638806">
    <property type="component" value="Unassembled WGS sequence"/>
</dbReference>
<dbReference type="EMBL" id="JBGNUJ010000004">
    <property type="protein sequence ID" value="KAL3960766.1"/>
    <property type="molecule type" value="Genomic_DNA"/>
</dbReference>
<sequence length="600" mass="66643">MSLGFSVGDFVAVAKLIKEISGCIRHGTTASYQALDLELHTLKRALDEIERLQCPPGQASAVNQVKVAALNCRQPLDQFASKLQAYGILGLQPQTKPDLKSSLGRLAKKVQWGVEMEEHAVRLRATIVAHVGFLALRLNLIGLNADFALSQKLDDHQSALRSQLDQIRGQVIASERKQAAQGSLIKATTGLILEQVSELASACIGVRLDTLVDLAKNIWRSNLRIIAMVSEMHGRLPQPNASHTWFQDPIRFEDALGRVFPIPSEYSWSKVHAIIQDQFATGPGSQKVKSREYLLYNSLDMRRPLPQQHAHLPPGMAMTMTFILGTYGPRAPETCPRIECMSLQSVDDGLGTRFCKVCSCRFNTAGANIALPFHCRGPAEGWSGPARRKRPRLAGASAELPNVEMHNRRHERQLFKNVSIYTVDLPATPPVVNFRRPHAGYHRHASGNGVRAIPDNGVAQPPHNAADTATPHVCQCFEEHVANSNNSVLSADTRSRSSASISSATTTTSDVLPPVRFRTVTRRKCRLRCCPRCCPEVSYTCLARNFESTQKHCPPKHRMLVDPWWRFFEDKYPLPRNLIKFYSENGVEEGDDEIFLDGAT</sequence>
<keyword evidence="2" id="KW-1185">Reference proteome</keyword>
<proteinExistence type="predicted"/>
<organism evidence="1 2">
    <name type="scientific">Purpureocillium lilacinum</name>
    <name type="common">Paecilomyces lilacinus</name>
    <dbReference type="NCBI Taxonomy" id="33203"/>
    <lineage>
        <taxon>Eukaryota</taxon>
        <taxon>Fungi</taxon>
        <taxon>Dikarya</taxon>
        <taxon>Ascomycota</taxon>
        <taxon>Pezizomycotina</taxon>
        <taxon>Sordariomycetes</taxon>
        <taxon>Hypocreomycetidae</taxon>
        <taxon>Hypocreales</taxon>
        <taxon>Ophiocordycipitaceae</taxon>
        <taxon>Purpureocillium</taxon>
    </lineage>
</organism>
<gene>
    <name evidence="1" type="ORF">ACCO45_005883</name>
</gene>
<comment type="caution">
    <text evidence="1">The sequence shown here is derived from an EMBL/GenBank/DDBJ whole genome shotgun (WGS) entry which is preliminary data.</text>
</comment>
<evidence type="ECO:0000313" key="2">
    <source>
        <dbReference type="Proteomes" id="UP001638806"/>
    </source>
</evidence>
<evidence type="ECO:0000313" key="1">
    <source>
        <dbReference type="EMBL" id="KAL3960766.1"/>
    </source>
</evidence>
<name>A0ACC4DWN2_PURLI</name>
<protein>
    <submittedName>
        <fullName evidence="1">Uncharacterized protein</fullName>
    </submittedName>
</protein>